<dbReference type="SUPFAM" id="SSF102829">
    <property type="entry name" value="Cell division protein ZapA-like"/>
    <property type="match status" value="1"/>
</dbReference>
<keyword evidence="1" id="KW-0131">Cell cycle</keyword>
<reference evidence="1" key="2">
    <citation type="journal article" date="2021" name="PeerJ">
        <title>Extensive microbial diversity within the chicken gut microbiome revealed by metagenomics and culture.</title>
        <authorList>
            <person name="Gilroy R."/>
            <person name="Ravi A."/>
            <person name="Getino M."/>
            <person name="Pursley I."/>
            <person name="Horton D.L."/>
            <person name="Alikhan N.F."/>
            <person name="Baker D."/>
            <person name="Gharbi K."/>
            <person name="Hall N."/>
            <person name="Watson M."/>
            <person name="Adriaenssens E.M."/>
            <person name="Foster-Nyarko E."/>
            <person name="Jarju S."/>
            <person name="Secka A."/>
            <person name="Antonio M."/>
            <person name="Oren A."/>
            <person name="Chaudhuri R.R."/>
            <person name="La Ragione R."/>
            <person name="Hildebrand F."/>
            <person name="Pallen M.J."/>
        </authorList>
    </citation>
    <scope>NUCLEOTIDE SEQUENCE</scope>
    <source>
        <strain evidence="1">B2-16538</strain>
    </source>
</reference>
<evidence type="ECO:0000313" key="1">
    <source>
        <dbReference type="EMBL" id="MBO8485982.1"/>
    </source>
</evidence>
<evidence type="ECO:0000313" key="2">
    <source>
        <dbReference type="Proteomes" id="UP000823750"/>
    </source>
</evidence>
<gene>
    <name evidence="1" type="ORF">IAB78_06115</name>
</gene>
<dbReference type="InterPro" id="IPR036192">
    <property type="entry name" value="Cell_div_ZapA-like_sf"/>
</dbReference>
<dbReference type="Proteomes" id="UP000823750">
    <property type="component" value="Unassembled WGS sequence"/>
</dbReference>
<dbReference type="InterPro" id="IPR007838">
    <property type="entry name" value="Cell_div_ZapA-like"/>
</dbReference>
<dbReference type="GO" id="GO:0051301">
    <property type="term" value="P:cell division"/>
    <property type="evidence" value="ECO:0007669"/>
    <property type="project" value="UniProtKB-KW"/>
</dbReference>
<name>A0A9D9J579_9BACT</name>
<reference evidence="1" key="1">
    <citation type="submission" date="2020-10" db="EMBL/GenBank/DDBJ databases">
        <authorList>
            <person name="Gilroy R."/>
        </authorList>
    </citation>
    <scope>NUCLEOTIDE SEQUENCE</scope>
    <source>
        <strain evidence="1">B2-16538</strain>
    </source>
</reference>
<organism evidence="1 2">
    <name type="scientific">Candidatus Cryptobacteroides excrementavium</name>
    <dbReference type="NCBI Taxonomy" id="2840759"/>
    <lineage>
        <taxon>Bacteria</taxon>
        <taxon>Pseudomonadati</taxon>
        <taxon>Bacteroidota</taxon>
        <taxon>Bacteroidia</taxon>
        <taxon>Bacteroidales</taxon>
        <taxon>Candidatus Cryptobacteroides</taxon>
    </lineage>
</organism>
<keyword evidence="1" id="KW-0132">Cell division</keyword>
<dbReference type="EMBL" id="JADILX010000090">
    <property type="protein sequence ID" value="MBO8485982.1"/>
    <property type="molecule type" value="Genomic_DNA"/>
</dbReference>
<protein>
    <submittedName>
        <fullName evidence="1">Cell division protein ZapA</fullName>
    </submittedName>
</protein>
<accession>A0A9D9J579</accession>
<sequence length="99" mass="11478">MGRDITIRIAGKGYRIPVESPDQEEVLREAAKIVNGQMDRQLRMNVTDRSSEDLLAMAALTISSGYVMQKREIERRKEEETQLHREIEGYLENIDKNSR</sequence>
<proteinExistence type="predicted"/>
<dbReference type="AlphaFoldDB" id="A0A9D9J579"/>
<comment type="caution">
    <text evidence="1">The sequence shown here is derived from an EMBL/GenBank/DDBJ whole genome shotgun (WGS) entry which is preliminary data.</text>
</comment>
<dbReference type="Pfam" id="PF05164">
    <property type="entry name" value="ZapA"/>
    <property type="match status" value="1"/>
</dbReference>